<protein>
    <recommendedName>
        <fullName evidence="6">COX assembly mitochondrial protein</fullName>
    </recommendedName>
</protein>
<comment type="caution">
    <text evidence="4">The sequence shown here is derived from an EMBL/GenBank/DDBJ whole genome shotgun (WGS) entry which is preliminary data.</text>
</comment>
<dbReference type="PANTHER" id="PTHR22977">
    <property type="entry name" value="COX ASSEMBLY MITOCHONDRIAL PROTEIN"/>
    <property type="match status" value="1"/>
</dbReference>
<keyword evidence="5" id="KW-1185">Reference proteome</keyword>
<sequence length="223" mass="24504">MAVDSPSPAPAGSSSSSSAVSSLASPASPAAATSLASSLPSQPPMDLPPSSQPPVARAPGLPMPSHNPLPLSASQEAQVRDLYYERVRQKCHAEIKAFADCAMGRTFSVVFKCRDKNNEMNACLKSHATPRALDDAREEWFARRAERAAERAIKAARKAEQEKLLREWWGLEDQDGKPGSREDIQAKRRRYEESKRHRPERIGGMPAKDRPRFDDVAESDANK</sequence>
<comment type="similarity">
    <text evidence="1">Belongs to the CMC family.</text>
</comment>
<evidence type="ECO:0008006" key="6">
    <source>
        <dbReference type="Google" id="ProtNLM"/>
    </source>
</evidence>
<dbReference type="PANTHER" id="PTHR22977:SF5">
    <property type="entry name" value="COX ASSEMBLY MITOCHONDRIAL PROTEIN HOMOLOG"/>
    <property type="match status" value="1"/>
</dbReference>
<feature type="compositionally biased region" description="Low complexity" evidence="3">
    <location>
        <begin position="10"/>
        <end position="40"/>
    </location>
</feature>
<organism evidence="4 5">
    <name type="scientific">Sporothrix epigloea</name>
    <dbReference type="NCBI Taxonomy" id="1892477"/>
    <lineage>
        <taxon>Eukaryota</taxon>
        <taxon>Fungi</taxon>
        <taxon>Dikarya</taxon>
        <taxon>Ascomycota</taxon>
        <taxon>Pezizomycotina</taxon>
        <taxon>Sordariomycetes</taxon>
        <taxon>Sordariomycetidae</taxon>
        <taxon>Ophiostomatales</taxon>
        <taxon>Ophiostomataceae</taxon>
        <taxon>Sporothrix</taxon>
    </lineage>
</organism>
<feature type="region of interest" description="Disordered" evidence="3">
    <location>
        <begin position="169"/>
        <end position="223"/>
    </location>
</feature>
<dbReference type="PROSITE" id="PS51808">
    <property type="entry name" value="CHCH"/>
    <property type="match status" value="1"/>
</dbReference>
<reference evidence="4 5" key="1">
    <citation type="submission" date="2024-01" db="EMBL/GenBank/DDBJ databases">
        <authorList>
            <person name="Allen C."/>
            <person name="Tagirdzhanova G."/>
        </authorList>
    </citation>
    <scope>NUCLEOTIDE SEQUENCE [LARGE SCALE GENOMIC DNA]</scope>
    <source>
        <strain evidence="4 5">CBS 573.63</strain>
    </source>
</reference>
<evidence type="ECO:0000256" key="2">
    <source>
        <dbReference type="ARBA" id="ARBA00023157"/>
    </source>
</evidence>
<feature type="compositionally biased region" description="Basic and acidic residues" evidence="3">
    <location>
        <begin position="207"/>
        <end position="223"/>
    </location>
</feature>
<proteinExistence type="inferred from homology"/>
<dbReference type="Proteomes" id="UP001642501">
    <property type="component" value="Unassembled WGS sequence"/>
</dbReference>
<dbReference type="InterPro" id="IPR013892">
    <property type="entry name" value="Cyt_c_biogenesis_Cmc1-like"/>
</dbReference>
<name>A0ABP0DUG9_9PEZI</name>
<dbReference type="EMBL" id="CAWUOM010000097">
    <property type="protein sequence ID" value="CAK7271953.1"/>
    <property type="molecule type" value="Genomic_DNA"/>
</dbReference>
<keyword evidence="2" id="KW-1015">Disulfide bond</keyword>
<feature type="compositionally biased region" description="Pro residues" evidence="3">
    <location>
        <begin position="41"/>
        <end position="52"/>
    </location>
</feature>
<dbReference type="Pfam" id="PF08583">
    <property type="entry name" value="Cmc1"/>
    <property type="match status" value="1"/>
</dbReference>
<evidence type="ECO:0000256" key="1">
    <source>
        <dbReference type="ARBA" id="ARBA00007347"/>
    </source>
</evidence>
<evidence type="ECO:0000313" key="5">
    <source>
        <dbReference type="Proteomes" id="UP001642501"/>
    </source>
</evidence>
<gene>
    <name evidence="4" type="ORF">SEPCBS57363_004886</name>
</gene>
<accession>A0ABP0DUG9</accession>
<evidence type="ECO:0000313" key="4">
    <source>
        <dbReference type="EMBL" id="CAK7271953.1"/>
    </source>
</evidence>
<evidence type="ECO:0000256" key="3">
    <source>
        <dbReference type="SAM" id="MobiDB-lite"/>
    </source>
</evidence>
<feature type="compositionally biased region" description="Basic and acidic residues" evidence="3">
    <location>
        <begin position="174"/>
        <end position="195"/>
    </location>
</feature>
<feature type="region of interest" description="Disordered" evidence="3">
    <location>
        <begin position="1"/>
        <end position="71"/>
    </location>
</feature>